<dbReference type="GO" id="GO:2001295">
    <property type="term" value="P:malonyl-CoA biosynthetic process"/>
    <property type="evidence" value="ECO:0007669"/>
    <property type="project" value="UniProtKB-UniRule"/>
</dbReference>
<dbReference type="GO" id="GO:0009317">
    <property type="term" value="C:acetyl-CoA carboxylase complex"/>
    <property type="evidence" value="ECO:0007669"/>
    <property type="project" value="InterPro"/>
</dbReference>
<dbReference type="Pfam" id="PF01039">
    <property type="entry name" value="Carboxyl_trans"/>
    <property type="match status" value="1"/>
</dbReference>
<dbReference type="GO" id="GO:0008270">
    <property type="term" value="F:zinc ion binding"/>
    <property type="evidence" value="ECO:0007669"/>
    <property type="project" value="UniProtKB-UniRule"/>
</dbReference>
<dbReference type="STRING" id="1218493.JF76_15320"/>
<evidence type="ECO:0000313" key="7">
    <source>
        <dbReference type="EMBL" id="KJY54512.1"/>
    </source>
</evidence>
<keyword evidence="5" id="KW-0067">ATP-binding</keyword>
<dbReference type="AlphaFoldDB" id="A0A0F4L6P9"/>
<comment type="pathway">
    <text evidence="5">Lipid metabolism; malonyl-CoA biosynthesis; malonyl-CoA from acetyl-CoA: step 1/1.</text>
</comment>
<feature type="domain" description="CoA carboxyltransferase N-terminal" evidence="6">
    <location>
        <begin position="24"/>
        <end position="284"/>
    </location>
</feature>
<evidence type="ECO:0000256" key="1">
    <source>
        <dbReference type="ARBA" id="ARBA00022516"/>
    </source>
</evidence>
<dbReference type="UniPathway" id="UPA00655">
    <property type="reaction ID" value="UER00711"/>
</dbReference>
<dbReference type="PROSITE" id="PS50980">
    <property type="entry name" value="COA_CT_NTER"/>
    <property type="match status" value="1"/>
</dbReference>
<reference evidence="7 8" key="1">
    <citation type="submission" date="2014-12" db="EMBL/GenBank/DDBJ databases">
        <title>Comparative genomics of the lactic acid bacteria isolated from the honey bee gut.</title>
        <authorList>
            <person name="Ellegaard K.M."/>
            <person name="Tamarit D."/>
            <person name="Javelind E."/>
            <person name="Olofsson T."/>
            <person name="Andersson S.G."/>
            <person name="Vasquez A."/>
        </authorList>
    </citation>
    <scope>NUCLEOTIDE SEQUENCE [LARGE SCALE GENOMIC DNA]</scope>
    <source>
        <strain evidence="7 8">Biut2</strain>
    </source>
</reference>
<dbReference type="GO" id="GO:0003989">
    <property type="term" value="F:acetyl-CoA carboxylase activity"/>
    <property type="evidence" value="ECO:0007669"/>
    <property type="project" value="InterPro"/>
</dbReference>
<evidence type="ECO:0000259" key="6">
    <source>
        <dbReference type="PROSITE" id="PS50980"/>
    </source>
</evidence>
<dbReference type="HOGENOM" id="CLU_015486_1_0_9"/>
<feature type="binding site" evidence="5">
    <location>
        <position position="46"/>
    </location>
    <ligand>
        <name>Zn(2+)</name>
        <dbReference type="ChEBI" id="CHEBI:29105"/>
    </ligand>
</feature>
<comment type="subcellular location">
    <subcellularLocation>
        <location evidence="5">Cytoplasm</location>
    </subcellularLocation>
</comment>
<keyword evidence="5" id="KW-0963">Cytoplasm</keyword>
<keyword evidence="5" id="KW-0547">Nucleotide-binding</keyword>
<keyword evidence="5" id="KW-0479">Metal-binding</keyword>
<protein>
    <recommendedName>
        <fullName evidence="5">Acetyl-coenzyme A carboxylase carboxyl transferase subunit beta</fullName>
        <shortName evidence="5">ACCase subunit beta</shortName>
        <shortName evidence="5">Acetyl-CoA carboxylase carboxyltransferase subunit beta</shortName>
        <ecNumber evidence="5">2.1.3.15</ecNumber>
    </recommendedName>
</protein>
<evidence type="ECO:0000256" key="5">
    <source>
        <dbReference type="HAMAP-Rule" id="MF_01395"/>
    </source>
</evidence>
<comment type="similarity">
    <text evidence="5">Belongs to the AccD/PCCB family.</text>
</comment>
<dbReference type="InterPro" id="IPR000438">
    <property type="entry name" value="Acetyl_CoA_COase_Trfase_b_su"/>
</dbReference>
<comment type="caution">
    <text evidence="7">The sequence shown here is derived from an EMBL/GenBank/DDBJ whole genome shotgun (WGS) entry which is preliminary data.</text>
</comment>
<keyword evidence="5" id="KW-0862">Zinc</keyword>
<keyword evidence="4 5" id="KW-0443">Lipid metabolism</keyword>
<comment type="caution">
    <text evidence="5">Lacks conserved residue(s) required for the propagation of feature annotation.</text>
</comment>
<sequence length="284" mass="31426">MAIRFASHPHGALKKYQENVPKGIFRICPKCGSKFYFHRAGKYQLCPNCGYGFRVTARARLKMLTKDFTEWDADLTTTDPLNFPDYQATIKKMQSKTKLKDAVLTGQANIAGYETALGIMDPVFIMGSLGTATGERITRLFEKATTKKLPVVLFTASGGARMQEGIHSLMQMAKISQAVNDHRAAHLLYVSVIMDPTTGGVTASFASQADIILAEPKALLGFAGRRVIEQTINKKLPPDFQTVEHAYQNGFIDSIVPRDEQVAKLSQILKIFAAEKWEAQVHGE</sequence>
<dbReference type="Proteomes" id="UP000033533">
    <property type="component" value="Unassembled WGS sequence"/>
</dbReference>
<evidence type="ECO:0000256" key="2">
    <source>
        <dbReference type="ARBA" id="ARBA00022679"/>
    </source>
</evidence>
<keyword evidence="2 5" id="KW-0808">Transferase</keyword>
<comment type="function">
    <text evidence="5">Component of the acetyl coenzyme A carboxylase (ACC) complex. Biotin carboxylase (BC) catalyzes the carboxylation of biotin on its carrier protein (BCCP) and then the CO(2) group is transferred by the transcarboxylase to acetyl-CoA to form malonyl-CoA.</text>
</comment>
<dbReference type="InterPro" id="IPR029045">
    <property type="entry name" value="ClpP/crotonase-like_dom_sf"/>
</dbReference>
<dbReference type="PRINTS" id="PR01070">
    <property type="entry name" value="ACCCTRFRASEB"/>
</dbReference>
<gene>
    <name evidence="5 7" type="primary">accD</name>
    <name evidence="7" type="ORF">JF76_15320</name>
</gene>
<dbReference type="GO" id="GO:0005524">
    <property type="term" value="F:ATP binding"/>
    <property type="evidence" value="ECO:0007669"/>
    <property type="project" value="UniProtKB-KW"/>
</dbReference>
<keyword evidence="3 5" id="KW-0863">Zinc-finger</keyword>
<feature type="binding site" evidence="5">
    <location>
        <position position="28"/>
    </location>
    <ligand>
        <name>Zn(2+)</name>
        <dbReference type="ChEBI" id="CHEBI:29105"/>
    </ligand>
</feature>
<name>A0A0F4L6P9_9LACO</name>
<dbReference type="InterPro" id="IPR011762">
    <property type="entry name" value="COA_CT_N"/>
</dbReference>
<dbReference type="EMBL" id="JXBY01000025">
    <property type="protein sequence ID" value="KJY54512.1"/>
    <property type="molecule type" value="Genomic_DNA"/>
</dbReference>
<comment type="subunit">
    <text evidence="5">Acetyl-CoA carboxylase is a heterohexamer composed of biotin carboxyl carrier protein (AccB), biotin carboxylase (AccC) and two subunits each of ACCase subunit alpha (AccA) and ACCase subunit beta (AccD).</text>
</comment>
<organism evidence="7 8">
    <name type="scientific">Lactobacillus kullabergensis</name>
    <dbReference type="NCBI Taxonomy" id="1218493"/>
    <lineage>
        <taxon>Bacteria</taxon>
        <taxon>Bacillati</taxon>
        <taxon>Bacillota</taxon>
        <taxon>Bacilli</taxon>
        <taxon>Lactobacillales</taxon>
        <taxon>Lactobacillaceae</taxon>
        <taxon>Lactobacillus</taxon>
    </lineage>
</organism>
<feature type="binding site" evidence="5">
    <location>
        <position position="31"/>
    </location>
    <ligand>
        <name>Zn(2+)</name>
        <dbReference type="ChEBI" id="CHEBI:29105"/>
    </ligand>
</feature>
<dbReference type="PANTHER" id="PTHR42995">
    <property type="entry name" value="ACETYL-COENZYME A CARBOXYLASE CARBOXYL TRANSFERASE SUBUNIT BETA, CHLOROPLASTIC"/>
    <property type="match status" value="1"/>
</dbReference>
<accession>A0A0F4L6P9</accession>
<dbReference type="InterPro" id="IPR034733">
    <property type="entry name" value="AcCoA_carboxyl_beta"/>
</dbReference>
<dbReference type="Gene3D" id="3.90.226.10">
    <property type="entry name" value="2-enoyl-CoA Hydratase, Chain A, domain 1"/>
    <property type="match status" value="1"/>
</dbReference>
<dbReference type="GO" id="GO:0016743">
    <property type="term" value="F:carboxyl- or carbamoyltransferase activity"/>
    <property type="evidence" value="ECO:0007669"/>
    <property type="project" value="UniProtKB-UniRule"/>
</dbReference>
<dbReference type="OrthoDB" id="9772975at2"/>
<evidence type="ECO:0000256" key="3">
    <source>
        <dbReference type="ARBA" id="ARBA00022771"/>
    </source>
</evidence>
<comment type="catalytic activity">
    <reaction evidence="5">
        <text>N(6)-carboxybiotinyl-L-lysyl-[protein] + acetyl-CoA = N(6)-biotinyl-L-lysyl-[protein] + malonyl-CoA</text>
        <dbReference type="Rhea" id="RHEA:54728"/>
        <dbReference type="Rhea" id="RHEA-COMP:10505"/>
        <dbReference type="Rhea" id="RHEA-COMP:10506"/>
        <dbReference type="ChEBI" id="CHEBI:57288"/>
        <dbReference type="ChEBI" id="CHEBI:57384"/>
        <dbReference type="ChEBI" id="CHEBI:83144"/>
        <dbReference type="ChEBI" id="CHEBI:83145"/>
        <dbReference type="EC" id="2.1.3.15"/>
    </reaction>
</comment>
<dbReference type="PANTHER" id="PTHR42995:SF5">
    <property type="entry name" value="ACETYL-COENZYME A CARBOXYLASE CARBOXYL TRANSFERASE SUBUNIT BETA, CHLOROPLASTIC"/>
    <property type="match status" value="1"/>
</dbReference>
<dbReference type="HAMAP" id="MF_01395">
    <property type="entry name" value="AcetylCoA_CT_beta"/>
    <property type="match status" value="1"/>
</dbReference>
<proteinExistence type="inferred from homology"/>
<comment type="cofactor">
    <cofactor evidence="5">
        <name>Zn(2+)</name>
        <dbReference type="ChEBI" id="CHEBI:29105"/>
    </cofactor>
    <text evidence="5">Binds 1 zinc ion per subunit.</text>
</comment>
<dbReference type="RefSeq" id="WP_045928522.1">
    <property type="nucleotide sequence ID" value="NZ_JBHSZS010000026.1"/>
</dbReference>
<evidence type="ECO:0000313" key="8">
    <source>
        <dbReference type="Proteomes" id="UP000033533"/>
    </source>
</evidence>
<dbReference type="PATRIC" id="fig|1218493.3.peg.1605"/>
<dbReference type="EC" id="2.1.3.15" evidence="5"/>
<keyword evidence="5" id="KW-0276">Fatty acid metabolism</keyword>
<keyword evidence="1 5" id="KW-0444">Lipid biosynthesis</keyword>
<keyword evidence="5" id="KW-0275">Fatty acid biosynthesis</keyword>
<feature type="binding site" evidence="5">
    <location>
        <position position="49"/>
    </location>
    <ligand>
        <name>Zn(2+)</name>
        <dbReference type="ChEBI" id="CHEBI:29105"/>
    </ligand>
</feature>
<evidence type="ECO:0000256" key="4">
    <source>
        <dbReference type="ARBA" id="ARBA00023098"/>
    </source>
</evidence>
<dbReference type="GO" id="GO:0006633">
    <property type="term" value="P:fatty acid biosynthetic process"/>
    <property type="evidence" value="ECO:0007669"/>
    <property type="project" value="UniProtKB-KW"/>
</dbReference>
<dbReference type="SUPFAM" id="SSF52096">
    <property type="entry name" value="ClpP/crotonase"/>
    <property type="match status" value="1"/>
</dbReference>